<sequence>MCLMSVGERRHRSSWDCKSKPNSGRNNAITVCASSTAPNSRGQCWSTTPVTSSVTNASVSLFRRCATRPARLASLRYRLRRRLMKESTNAGQNLLITSPNAAAGAPKSRMRYNVKKITSVDHFNGTLSSFNGTLVVTGGLGLETAGAGPGTALFFTQKVRLVLLLLVVVGRNFLKIRSNFDHAPGKASPQMASCV</sequence>
<reference evidence="1 2" key="1">
    <citation type="submission" date="2015-01" db="EMBL/GenBank/DDBJ databases">
        <title>Evolution of Trichinella species and genotypes.</title>
        <authorList>
            <person name="Korhonen P.K."/>
            <person name="Edoardo P."/>
            <person name="Giuseppe L.R."/>
            <person name="Gasser R.B."/>
        </authorList>
    </citation>
    <scope>NUCLEOTIDE SEQUENCE [LARGE SCALE GENOMIC DNA]</scope>
    <source>
        <strain evidence="1">ISS1029</strain>
    </source>
</reference>
<dbReference type="EMBL" id="JYDP01000195">
    <property type="protein sequence ID" value="KRZ03359.1"/>
    <property type="molecule type" value="Genomic_DNA"/>
</dbReference>
<organism evidence="1 2">
    <name type="scientific">Trichinella zimbabwensis</name>
    <dbReference type="NCBI Taxonomy" id="268475"/>
    <lineage>
        <taxon>Eukaryota</taxon>
        <taxon>Metazoa</taxon>
        <taxon>Ecdysozoa</taxon>
        <taxon>Nematoda</taxon>
        <taxon>Enoplea</taxon>
        <taxon>Dorylaimia</taxon>
        <taxon>Trichinellida</taxon>
        <taxon>Trichinellidae</taxon>
        <taxon>Trichinella</taxon>
    </lineage>
</organism>
<keyword evidence="2" id="KW-1185">Reference proteome</keyword>
<gene>
    <name evidence="1" type="ORF">T11_8243</name>
</gene>
<dbReference type="AlphaFoldDB" id="A0A0V1GZ99"/>
<evidence type="ECO:0000313" key="1">
    <source>
        <dbReference type="EMBL" id="KRZ03359.1"/>
    </source>
</evidence>
<accession>A0A0V1GZ99</accession>
<name>A0A0V1GZ99_9BILA</name>
<dbReference type="Proteomes" id="UP000055024">
    <property type="component" value="Unassembled WGS sequence"/>
</dbReference>
<protein>
    <submittedName>
        <fullName evidence="1">Uncharacterized protein</fullName>
    </submittedName>
</protein>
<proteinExistence type="predicted"/>
<evidence type="ECO:0000313" key="2">
    <source>
        <dbReference type="Proteomes" id="UP000055024"/>
    </source>
</evidence>
<comment type="caution">
    <text evidence="1">The sequence shown here is derived from an EMBL/GenBank/DDBJ whole genome shotgun (WGS) entry which is preliminary data.</text>
</comment>